<dbReference type="PANTHER" id="PTHR11895:SF176">
    <property type="entry name" value="AMIDASE AMID-RELATED"/>
    <property type="match status" value="1"/>
</dbReference>
<evidence type="ECO:0000313" key="3">
    <source>
        <dbReference type="Proteomes" id="UP000037178"/>
    </source>
</evidence>
<dbReference type="GO" id="GO:0016740">
    <property type="term" value="F:transferase activity"/>
    <property type="evidence" value="ECO:0007669"/>
    <property type="project" value="UniProtKB-KW"/>
</dbReference>
<dbReference type="AlphaFoldDB" id="A0A0J9EAB0"/>
<keyword evidence="2" id="KW-0808">Transferase</keyword>
<dbReference type="Gene3D" id="3.90.1300.10">
    <property type="entry name" value="Amidase signature (AS) domain"/>
    <property type="match status" value="1"/>
</dbReference>
<evidence type="ECO:0000259" key="1">
    <source>
        <dbReference type="Pfam" id="PF01425"/>
    </source>
</evidence>
<dbReference type="EMBL" id="LFTY01000002">
    <property type="protein sequence ID" value="KMW58599.1"/>
    <property type="molecule type" value="Genomic_DNA"/>
</dbReference>
<dbReference type="PATRIC" id="fig|1675527.3.peg.3746"/>
<comment type="caution">
    <text evidence="2">The sequence shown here is derived from an EMBL/GenBank/DDBJ whole genome shotgun (WGS) entry which is preliminary data.</text>
</comment>
<dbReference type="OrthoDB" id="9811471at2"/>
<evidence type="ECO:0000313" key="2">
    <source>
        <dbReference type="EMBL" id="KMW58599.1"/>
    </source>
</evidence>
<proteinExistence type="predicted"/>
<dbReference type="Pfam" id="PF01425">
    <property type="entry name" value="Amidase"/>
    <property type="match status" value="1"/>
</dbReference>
<dbReference type="STRING" id="1675527.AIOL_003577"/>
<sequence length="444" mass="46414">MTNQDWLWASMGDLGRGIATGEVDPVALAETYLAAIDAHPLRDRVYARVTADRALAEAEAAAERAKLGQRRGPLDGVPISWKDLFDTAGVATEAGSALLEGRVPDRDALVLRAATKAGLVCLGKTHMSELAFSGLGYNPVTETPPSVNDPDAVAGGSSSGAAASVAQGMAPCGIGSDTGGSVRIPSVWNDLVGLKTTSGRLSLEGVVPLCARFDTVGPLCRTVEDAGLMLAAMEGGTAPDLRGATLRGTRFLVLETIAMEELDGAPAAGFQSAVERMQAAGAIIERGAFEPIREAMGLAGLLFTGEAYGTWGEVIEAAPEKMYKGILERFRSGRDHGADAFVAAWQRLEAIRVDWAKAVAGYDAVILPTAPRLPANIARIEADFDYFVEENLMALRNTRIGNLMGLAGLTLPTGVPSTGAMLLTPPMSEERLLRLGAAAEVALA</sequence>
<dbReference type="PANTHER" id="PTHR11895">
    <property type="entry name" value="TRANSAMIDASE"/>
    <property type="match status" value="1"/>
</dbReference>
<dbReference type="PROSITE" id="PS00571">
    <property type="entry name" value="AMIDASES"/>
    <property type="match status" value="1"/>
</dbReference>
<feature type="domain" description="Amidase" evidence="1">
    <location>
        <begin position="28"/>
        <end position="433"/>
    </location>
</feature>
<name>A0A0J9EAB0_9RHOB</name>
<accession>A0A0J9EAB0</accession>
<protein>
    <submittedName>
        <fullName evidence="2">Asp-tRNAAsn/Glu-tRNAGln amidotransferase A subunit</fullName>
    </submittedName>
</protein>
<keyword evidence="3" id="KW-1185">Reference proteome</keyword>
<dbReference type="RefSeq" id="WP_049645518.1">
    <property type="nucleotide sequence ID" value="NZ_LFTY01000002.1"/>
</dbReference>
<dbReference type="SUPFAM" id="SSF75304">
    <property type="entry name" value="Amidase signature (AS) enzymes"/>
    <property type="match status" value="1"/>
</dbReference>
<dbReference type="Proteomes" id="UP000037178">
    <property type="component" value="Unassembled WGS sequence"/>
</dbReference>
<organism evidence="2 3">
    <name type="scientific">Candidatus Rhodobacter oscarellae</name>
    <dbReference type="NCBI Taxonomy" id="1675527"/>
    <lineage>
        <taxon>Bacteria</taxon>
        <taxon>Pseudomonadati</taxon>
        <taxon>Pseudomonadota</taxon>
        <taxon>Alphaproteobacteria</taxon>
        <taxon>Rhodobacterales</taxon>
        <taxon>Rhodobacter group</taxon>
        <taxon>Rhodobacter</taxon>
    </lineage>
</organism>
<dbReference type="InterPro" id="IPR036928">
    <property type="entry name" value="AS_sf"/>
</dbReference>
<dbReference type="InterPro" id="IPR020556">
    <property type="entry name" value="Amidase_CS"/>
</dbReference>
<dbReference type="InterPro" id="IPR000120">
    <property type="entry name" value="Amidase"/>
</dbReference>
<reference evidence="2 3" key="1">
    <citation type="submission" date="2015-06" db="EMBL/GenBank/DDBJ databases">
        <title>Draft genome sequence of an Alphaproteobacteria species associated to the Mediterranean sponge Oscarella lobularis.</title>
        <authorList>
            <person name="Jourda C."/>
            <person name="Santini S."/>
            <person name="Claverie J.-M."/>
        </authorList>
    </citation>
    <scope>NUCLEOTIDE SEQUENCE [LARGE SCALE GENOMIC DNA]</scope>
    <source>
        <strain evidence="2">IGS</strain>
    </source>
</reference>
<gene>
    <name evidence="2" type="ORF">AIOL_003577</name>
</gene>
<dbReference type="InterPro" id="IPR023631">
    <property type="entry name" value="Amidase_dom"/>
</dbReference>